<evidence type="ECO:0000256" key="2">
    <source>
        <dbReference type="ARBA" id="ARBA00022692"/>
    </source>
</evidence>
<gene>
    <name evidence="9" type="ORF">C2857_002451</name>
</gene>
<evidence type="ECO:0000256" key="6">
    <source>
        <dbReference type="ARBA" id="ARBA00023180"/>
    </source>
</evidence>
<reference evidence="9 10" key="1">
    <citation type="journal article" date="2018" name="PLoS Genet.">
        <title>Repeat elements organise 3D genome structure and mediate transcription in the filamentous fungus Epichloe festucae.</title>
        <authorList>
            <person name="Winter D.J."/>
            <person name="Ganley A.R.D."/>
            <person name="Young C.A."/>
            <person name="Liachko I."/>
            <person name="Schardl C.L."/>
            <person name="Dupont P.Y."/>
            <person name="Berry D."/>
            <person name="Ram A."/>
            <person name="Scott B."/>
            <person name="Cox M.P."/>
        </authorList>
    </citation>
    <scope>NUCLEOTIDE SEQUENCE [LARGE SCALE GENOMIC DNA]</scope>
    <source>
        <strain evidence="9 10">Fl1</strain>
    </source>
</reference>
<organism evidence="9 10">
    <name type="scientific">Epichloe festucae (strain Fl1)</name>
    <dbReference type="NCBI Taxonomy" id="877507"/>
    <lineage>
        <taxon>Eukaryota</taxon>
        <taxon>Fungi</taxon>
        <taxon>Dikarya</taxon>
        <taxon>Ascomycota</taxon>
        <taxon>Pezizomycotina</taxon>
        <taxon>Sordariomycetes</taxon>
        <taxon>Hypocreomycetidae</taxon>
        <taxon>Hypocreales</taxon>
        <taxon>Clavicipitaceae</taxon>
        <taxon>Epichloe</taxon>
    </lineage>
</organism>
<sequence length="154" mass="16403">MHLLRILLLPVLLPRGLAQTTTDSVSVYTQSRTYSYHGCYNETTEIDGSDHSRALSGGANTVRKGEMTVPTCLDFCAKGDDGTQYLECWCSQKIAGISKKLDDAECNFPCEGNKTFACGGSLKLSVYKLSGASAESASSLLLLSLVTAAAMSAM</sequence>
<accession>A0A7S9PV93</accession>
<dbReference type="OrthoDB" id="5985073at2759"/>
<evidence type="ECO:0000256" key="3">
    <source>
        <dbReference type="ARBA" id="ARBA00022729"/>
    </source>
</evidence>
<dbReference type="EMBL" id="CP031387">
    <property type="protein sequence ID" value="QPG99740.1"/>
    <property type="molecule type" value="Genomic_DNA"/>
</dbReference>
<feature type="chain" id="PRO_5034340746" description="WSC domain-containing protein" evidence="7">
    <location>
        <begin position="19"/>
        <end position="154"/>
    </location>
</feature>
<dbReference type="AlphaFoldDB" id="A0A7S9PV93"/>
<keyword evidence="5" id="KW-0472">Membrane</keyword>
<keyword evidence="10" id="KW-1185">Reference proteome</keyword>
<evidence type="ECO:0000313" key="9">
    <source>
        <dbReference type="EMBL" id="QPG99740.1"/>
    </source>
</evidence>
<name>A0A7S9PV93_EPIFF</name>
<feature type="signal peptide" evidence="7">
    <location>
        <begin position="1"/>
        <end position="18"/>
    </location>
</feature>
<dbReference type="Proteomes" id="UP000594364">
    <property type="component" value="Chromosome 3"/>
</dbReference>
<dbReference type="SMART" id="SM00321">
    <property type="entry name" value="WSC"/>
    <property type="match status" value="1"/>
</dbReference>
<dbReference type="PANTHER" id="PTHR24269:SF16">
    <property type="entry name" value="PROTEIN SLG1"/>
    <property type="match status" value="1"/>
</dbReference>
<dbReference type="PANTHER" id="PTHR24269">
    <property type="entry name" value="KREMEN PROTEIN"/>
    <property type="match status" value="1"/>
</dbReference>
<protein>
    <recommendedName>
        <fullName evidence="8">WSC domain-containing protein</fullName>
    </recommendedName>
</protein>
<keyword evidence="4" id="KW-1133">Transmembrane helix</keyword>
<dbReference type="Pfam" id="PF01822">
    <property type="entry name" value="WSC"/>
    <property type="match status" value="1"/>
</dbReference>
<comment type="subcellular location">
    <subcellularLocation>
        <location evidence="1">Membrane</location>
        <topology evidence="1">Single-pass membrane protein</topology>
    </subcellularLocation>
</comment>
<evidence type="ECO:0000256" key="7">
    <source>
        <dbReference type="SAM" id="SignalP"/>
    </source>
</evidence>
<evidence type="ECO:0000256" key="1">
    <source>
        <dbReference type="ARBA" id="ARBA00004167"/>
    </source>
</evidence>
<evidence type="ECO:0000256" key="5">
    <source>
        <dbReference type="ARBA" id="ARBA00023136"/>
    </source>
</evidence>
<dbReference type="GO" id="GO:0005886">
    <property type="term" value="C:plasma membrane"/>
    <property type="evidence" value="ECO:0007669"/>
    <property type="project" value="TreeGrafter"/>
</dbReference>
<keyword evidence="6" id="KW-0325">Glycoprotein</keyword>
<keyword evidence="3 7" id="KW-0732">Signal</keyword>
<feature type="domain" description="WSC" evidence="8">
    <location>
        <begin position="33"/>
        <end position="130"/>
    </location>
</feature>
<evidence type="ECO:0000313" key="10">
    <source>
        <dbReference type="Proteomes" id="UP000594364"/>
    </source>
</evidence>
<evidence type="ECO:0000259" key="8">
    <source>
        <dbReference type="PROSITE" id="PS51212"/>
    </source>
</evidence>
<dbReference type="InterPro" id="IPR051836">
    <property type="entry name" value="Kremen_rcpt"/>
</dbReference>
<keyword evidence="2" id="KW-0812">Transmembrane</keyword>
<dbReference type="InterPro" id="IPR002889">
    <property type="entry name" value="WSC_carb-bd"/>
</dbReference>
<dbReference type="PROSITE" id="PS51212">
    <property type="entry name" value="WSC"/>
    <property type="match status" value="1"/>
</dbReference>
<evidence type="ECO:0000256" key="4">
    <source>
        <dbReference type="ARBA" id="ARBA00022989"/>
    </source>
</evidence>
<proteinExistence type="predicted"/>